<dbReference type="SMART" id="SM00316">
    <property type="entry name" value="S1"/>
    <property type="match status" value="1"/>
</dbReference>
<dbReference type="InterPro" id="IPR003029">
    <property type="entry name" value="S1_domain"/>
</dbReference>
<reference evidence="3 4" key="1">
    <citation type="submission" date="2019-01" db="EMBL/GenBank/DDBJ databases">
        <authorList>
            <person name="Ferrante I. M."/>
        </authorList>
    </citation>
    <scope>NUCLEOTIDE SEQUENCE [LARGE SCALE GENOMIC DNA]</scope>
    <source>
        <strain evidence="3 4">B856</strain>
    </source>
</reference>
<keyword evidence="4" id="KW-1185">Reference proteome</keyword>
<dbReference type="Proteomes" id="UP000291116">
    <property type="component" value="Unassembled WGS sequence"/>
</dbReference>
<dbReference type="OrthoDB" id="48171at2759"/>
<protein>
    <recommendedName>
        <fullName evidence="2">S1 motif domain-containing protein</fullName>
    </recommendedName>
</protein>
<accession>A0A448Z375</accession>
<feature type="compositionally biased region" description="Basic and acidic residues" evidence="1">
    <location>
        <begin position="269"/>
        <end position="278"/>
    </location>
</feature>
<feature type="region of interest" description="Disordered" evidence="1">
    <location>
        <begin position="269"/>
        <end position="289"/>
    </location>
</feature>
<dbReference type="AlphaFoldDB" id="A0A448Z375"/>
<gene>
    <name evidence="3" type="ORF">PSNMU_V1.4_AUG-EV-PASAV3_0032070</name>
</gene>
<feature type="domain" description="S1 motif" evidence="2">
    <location>
        <begin position="190"/>
        <end position="264"/>
    </location>
</feature>
<evidence type="ECO:0000313" key="4">
    <source>
        <dbReference type="Proteomes" id="UP000291116"/>
    </source>
</evidence>
<dbReference type="PROSITE" id="PS50126">
    <property type="entry name" value="S1"/>
    <property type="match status" value="1"/>
</dbReference>
<feature type="region of interest" description="Disordered" evidence="1">
    <location>
        <begin position="301"/>
        <end position="345"/>
    </location>
</feature>
<dbReference type="InterPro" id="IPR012340">
    <property type="entry name" value="NA-bd_OB-fold"/>
</dbReference>
<name>A0A448Z375_9STRA</name>
<proteinExistence type="predicted"/>
<evidence type="ECO:0000313" key="3">
    <source>
        <dbReference type="EMBL" id="VEU36450.1"/>
    </source>
</evidence>
<sequence length="360" mass="41250">MLYIASSAGLLLPSTLTNRVANSSNKSSVPRSILWSKKDTKEATDKEEINLDEDNSSNNKPCFWKPKGPRSWWVERVKLENLEIGQELSGHVVQYNLEAKTGPKLYFECGIGRTDKNGDWSIVNGMLRLDKGKPSVARKRAARFRQKDQVQLFVSRVQKGCGRLEVCAKIEQVQKYDEEPKISVTTLKKSQEVVGKVVKLYPYGAIIDIGANVRGLLHITKVARLLDQYVSKEEGLKKAGFEKGAKVRLIVESVEKRRLSLDFTDDVKEDARKEKEQKQQLIDESNDSQKRDELDAWKEYGNQKYQDDNNLNDGTDDAINDGNEYNKGYNDEYDEEYEDDYDDRYDEEMDIESSLGLDMY</sequence>
<dbReference type="EMBL" id="CAACVS010000090">
    <property type="protein sequence ID" value="VEU36450.1"/>
    <property type="molecule type" value="Genomic_DNA"/>
</dbReference>
<evidence type="ECO:0000259" key="2">
    <source>
        <dbReference type="PROSITE" id="PS50126"/>
    </source>
</evidence>
<feature type="compositionally biased region" description="Acidic residues" evidence="1">
    <location>
        <begin position="331"/>
        <end position="345"/>
    </location>
</feature>
<dbReference type="Pfam" id="PF00575">
    <property type="entry name" value="S1"/>
    <property type="match status" value="1"/>
</dbReference>
<dbReference type="GO" id="GO:0003676">
    <property type="term" value="F:nucleic acid binding"/>
    <property type="evidence" value="ECO:0007669"/>
    <property type="project" value="InterPro"/>
</dbReference>
<dbReference type="SUPFAM" id="SSF50249">
    <property type="entry name" value="Nucleic acid-binding proteins"/>
    <property type="match status" value="1"/>
</dbReference>
<organism evidence="3 4">
    <name type="scientific">Pseudo-nitzschia multistriata</name>
    <dbReference type="NCBI Taxonomy" id="183589"/>
    <lineage>
        <taxon>Eukaryota</taxon>
        <taxon>Sar</taxon>
        <taxon>Stramenopiles</taxon>
        <taxon>Ochrophyta</taxon>
        <taxon>Bacillariophyta</taxon>
        <taxon>Bacillariophyceae</taxon>
        <taxon>Bacillariophycidae</taxon>
        <taxon>Bacillariales</taxon>
        <taxon>Bacillariaceae</taxon>
        <taxon>Pseudo-nitzschia</taxon>
    </lineage>
</organism>
<dbReference type="Gene3D" id="2.40.50.140">
    <property type="entry name" value="Nucleic acid-binding proteins"/>
    <property type="match status" value="1"/>
</dbReference>
<evidence type="ECO:0000256" key="1">
    <source>
        <dbReference type="SAM" id="MobiDB-lite"/>
    </source>
</evidence>